<evidence type="ECO:0000313" key="3">
    <source>
        <dbReference type="EMBL" id="CAD1836346.1"/>
    </source>
</evidence>
<evidence type="ECO:0000259" key="2">
    <source>
        <dbReference type="PROSITE" id="PS50206"/>
    </source>
</evidence>
<dbReference type="InterPro" id="IPR044664">
    <property type="entry name" value="STR11-like"/>
</dbReference>
<protein>
    <recommendedName>
        <fullName evidence="2">Rhodanese domain-containing protein</fullName>
    </recommendedName>
</protein>
<feature type="domain" description="Rhodanese" evidence="2">
    <location>
        <begin position="158"/>
        <end position="192"/>
    </location>
</feature>
<gene>
    <name evidence="3" type="ORF">CB5_LOCUS19557</name>
</gene>
<sequence>MEDEAKMWLLEGILRGAMADPPLGGAAGQAPPTPLPTLSPWLAAAGGCSMGPIPLHRELAHYGVVTVMGLERKWEEEEESGRMGDREKHDGFGEREEGEEKKDNMRRMRRKLEGLEHGEREWGKVSRAMNREYVMPWTSAEAHQSRAQTRRVHHNLKSLAACEQLYNAGFRNLFWIQGGLEAAEEEDLQREGPQPFKLAGIGGVSEFFGWTDQQRALAAKEGWSYRLVFTGRLIGLIILVDALYLGTQKLGLCFKNCALIEGTIFGLLVVL</sequence>
<dbReference type="InterPro" id="IPR001763">
    <property type="entry name" value="Rhodanese-like_dom"/>
</dbReference>
<accession>A0A6V7Q0B2</accession>
<dbReference type="PANTHER" id="PTHR45187">
    <property type="entry name" value="RHODANESE-LIKE DOMAIN-CONTAINING PROTEIN 11, CHLOROPLASTIC"/>
    <property type="match status" value="1"/>
</dbReference>
<name>A0A6V7Q0B2_ANACO</name>
<organism evidence="3">
    <name type="scientific">Ananas comosus var. bracteatus</name>
    <name type="common">red pineapple</name>
    <dbReference type="NCBI Taxonomy" id="296719"/>
    <lineage>
        <taxon>Eukaryota</taxon>
        <taxon>Viridiplantae</taxon>
        <taxon>Streptophyta</taxon>
        <taxon>Embryophyta</taxon>
        <taxon>Tracheophyta</taxon>
        <taxon>Spermatophyta</taxon>
        <taxon>Magnoliopsida</taxon>
        <taxon>Liliopsida</taxon>
        <taxon>Poales</taxon>
        <taxon>Bromeliaceae</taxon>
        <taxon>Bromelioideae</taxon>
        <taxon>Ananas</taxon>
    </lineage>
</organism>
<proteinExistence type="predicted"/>
<dbReference type="PROSITE" id="PS50206">
    <property type="entry name" value="RHODANESE_3"/>
    <property type="match status" value="1"/>
</dbReference>
<reference evidence="3" key="1">
    <citation type="submission" date="2020-07" db="EMBL/GenBank/DDBJ databases">
        <authorList>
            <person name="Lin J."/>
        </authorList>
    </citation>
    <scope>NUCLEOTIDE SEQUENCE</scope>
</reference>
<dbReference type="EMBL" id="LR862131">
    <property type="protein sequence ID" value="CAD1836346.1"/>
    <property type="molecule type" value="Genomic_DNA"/>
</dbReference>
<evidence type="ECO:0000256" key="1">
    <source>
        <dbReference type="SAM" id="MobiDB-lite"/>
    </source>
</evidence>
<dbReference type="AlphaFoldDB" id="A0A6V7Q0B2"/>
<dbReference type="PANTHER" id="PTHR45187:SF2">
    <property type="entry name" value="RHODANESE-LIKE DOMAIN-CONTAINING PROTEIN 11, CHLOROPLASTIC"/>
    <property type="match status" value="1"/>
</dbReference>
<feature type="region of interest" description="Disordered" evidence="1">
    <location>
        <begin position="74"/>
        <end position="106"/>
    </location>
</feature>